<protein>
    <submittedName>
        <fullName evidence="9">OBSCN</fullName>
        <ecNumber evidence="9">2.7.11.1</ecNumber>
    </submittedName>
</protein>
<keyword evidence="3" id="KW-0597">Phosphoprotein</keyword>
<dbReference type="PANTHER" id="PTHR35971:SF5">
    <property type="entry name" value="OBSCURIN LIKE CYTOSKELETAL ADAPTOR 1"/>
    <property type="match status" value="1"/>
</dbReference>
<sequence length="667" mass="73923">MMIFKEGQNILLILVFLINVIDGSRNCTAPLRVASCPKNTHEWRQRAKNYCNNETDLYHCLVTQKDELVECCMTPEMVDAGQFPQYNTLNNKIQKIKCDIDYYMPSEQLSNKILNHGPRHCKYEKSKCNLMGMKICSDGNTTTDRTCKCDYMNKYVPEMNISTPCFDQIKSGCIPTKDCPGKNEEINMEYECVQVCDPGLYRPEGTMGCVVVPESTTQNTATNTDNTTKDLKDDMSSNMTYPKDFNTTVAILVAVVLAGIFALLIYFVKKGKLQDIACCSWIINNITAKNYQRGTGNTMCVEQVPLMIQAVKDKHKPKVGSSVDLKYMLGSGNSSSSGVEWFKDGKPIRILSTKYIETTNTSDPSLKINDITVHDTADYSCRVNGTDSVIIEVSVQEPVIKLQNSYNVSCGDNLTIGCEMKNFPDELSFEVCWKKRKEFRGQDQILEPSDKYGETYSGYPHLTINRICKEDEGYYSCWISYEICGRTFQVPDARTAIKSNLTTVNVNEGKVVQHFDKKIDVTVTNAGTVNMGDGVNANFPNSTGNCNDNKTSSGSSNPGGVSEKSSSSGNECSESVSNVSDSSKKGLIRSNADEKSAADTNNSGSTVGSNQMVNTNTSGLTAGGNQLATNNEHMLDSQRCSNKTILNRIICLMSLIHRLLPDFSQKM</sequence>
<dbReference type="CDD" id="cd00096">
    <property type="entry name" value="Ig"/>
    <property type="match status" value="1"/>
</dbReference>
<feature type="transmembrane region" description="Helical" evidence="6">
    <location>
        <begin position="249"/>
        <end position="268"/>
    </location>
</feature>
<evidence type="ECO:0000256" key="3">
    <source>
        <dbReference type="ARBA" id="ARBA00022553"/>
    </source>
</evidence>
<evidence type="ECO:0000256" key="4">
    <source>
        <dbReference type="ARBA" id="ARBA00023157"/>
    </source>
</evidence>
<evidence type="ECO:0000256" key="5">
    <source>
        <dbReference type="SAM" id="MobiDB-lite"/>
    </source>
</evidence>
<dbReference type="Proteomes" id="UP000507470">
    <property type="component" value="Unassembled WGS sequence"/>
</dbReference>
<dbReference type="InterPro" id="IPR036179">
    <property type="entry name" value="Ig-like_dom_sf"/>
</dbReference>
<keyword evidence="10" id="KW-1185">Reference proteome</keyword>
<keyword evidence="6" id="KW-0812">Transmembrane</keyword>
<dbReference type="AlphaFoldDB" id="A0A6J7ZX64"/>
<dbReference type="EC" id="2.7.11.1" evidence="9"/>
<gene>
    <name evidence="9" type="ORF">MCOR_667</name>
</gene>
<evidence type="ECO:0000259" key="8">
    <source>
        <dbReference type="PROSITE" id="PS50835"/>
    </source>
</evidence>
<keyword evidence="4" id="KW-1015">Disulfide bond</keyword>
<dbReference type="InterPro" id="IPR003599">
    <property type="entry name" value="Ig_sub"/>
</dbReference>
<dbReference type="SUPFAM" id="SSF48726">
    <property type="entry name" value="Immunoglobulin"/>
    <property type="match status" value="2"/>
</dbReference>
<dbReference type="OrthoDB" id="5985519at2759"/>
<dbReference type="Pfam" id="PF07679">
    <property type="entry name" value="I-set"/>
    <property type="match status" value="1"/>
</dbReference>
<proteinExistence type="predicted"/>
<comment type="subcellular location">
    <subcellularLocation>
        <location evidence="1">Cytoplasm</location>
    </subcellularLocation>
</comment>
<feature type="chain" id="PRO_5026911418" evidence="7">
    <location>
        <begin position="24"/>
        <end position="667"/>
    </location>
</feature>
<dbReference type="InterPro" id="IPR007110">
    <property type="entry name" value="Ig-like_dom"/>
</dbReference>
<evidence type="ECO:0000256" key="6">
    <source>
        <dbReference type="SAM" id="Phobius"/>
    </source>
</evidence>
<reference evidence="9 10" key="1">
    <citation type="submission" date="2020-06" db="EMBL/GenBank/DDBJ databases">
        <authorList>
            <person name="Li R."/>
            <person name="Bekaert M."/>
        </authorList>
    </citation>
    <scope>NUCLEOTIDE SEQUENCE [LARGE SCALE GENOMIC DNA]</scope>
    <source>
        <strain evidence="10">wild</strain>
    </source>
</reference>
<evidence type="ECO:0000313" key="9">
    <source>
        <dbReference type="EMBL" id="CAC5356603.1"/>
    </source>
</evidence>
<dbReference type="PROSITE" id="PS50835">
    <property type="entry name" value="IG_LIKE"/>
    <property type="match status" value="2"/>
</dbReference>
<keyword evidence="7" id="KW-0732">Signal</keyword>
<keyword evidence="9" id="KW-0808">Transferase</keyword>
<keyword evidence="6" id="KW-0472">Membrane</keyword>
<dbReference type="EMBL" id="CACVKT020000161">
    <property type="protein sequence ID" value="CAC5356603.1"/>
    <property type="molecule type" value="Genomic_DNA"/>
</dbReference>
<dbReference type="InterPro" id="IPR052385">
    <property type="entry name" value="Obscurin/Obscurin-like_Reg"/>
</dbReference>
<feature type="domain" description="Ig-like" evidence="8">
    <location>
        <begin position="398"/>
        <end position="502"/>
    </location>
</feature>
<organism evidence="9 10">
    <name type="scientific">Mytilus coruscus</name>
    <name type="common">Sea mussel</name>
    <dbReference type="NCBI Taxonomy" id="42192"/>
    <lineage>
        <taxon>Eukaryota</taxon>
        <taxon>Metazoa</taxon>
        <taxon>Spiralia</taxon>
        <taxon>Lophotrochozoa</taxon>
        <taxon>Mollusca</taxon>
        <taxon>Bivalvia</taxon>
        <taxon>Autobranchia</taxon>
        <taxon>Pteriomorphia</taxon>
        <taxon>Mytilida</taxon>
        <taxon>Mytiloidea</taxon>
        <taxon>Mytilidae</taxon>
        <taxon>Mytilinae</taxon>
        <taxon>Mytilus</taxon>
    </lineage>
</organism>
<accession>A0A6J7ZX64</accession>
<feature type="region of interest" description="Disordered" evidence="5">
    <location>
        <begin position="530"/>
        <end position="624"/>
    </location>
</feature>
<dbReference type="PANTHER" id="PTHR35971">
    <property type="entry name" value="SI:DKEY-31G6.6"/>
    <property type="match status" value="1"/>
</dbReference>
<evidence type="ECO:0000256" key="7">
    <source>
        <dbReference type="SAM" id="SignalP"/>
    </source>
</evidence>
<dbReference type="InterPro" id="IPR013098">
    <property type="entry name" value="Ig_I-set"/>
</dbReference>
<evidence type="ECO:0000256" key="1">
    <source>
        <dbReference type="ARBA" id="ARBA00004496"/>
    </source>
</evidence>
<keyword evidence="2" id="KW-0963">Cytoplasm</keyword>
<dbReference type="InterPro" id="IPR013783">
    <property type="entry name" value="Ig-like_fold"/>
</dbReference>
<evidence type="ECO:0000256" key="2">
    <source>
        <dbReference type="ARBA" id="ARBA00022490"/>
    </source>
</evidence>
<feature type="compositionally biased region" description="Polar residues" evidence="5">
    <location>
        <begin position="538"/>
        <end position="554"/>
    </location>
</feature>
<feature type="compositionally biased region" description="Low complexity" evidence="5">
    <location>
        <begin position="555"/>
        <end position="581"/>
    </location>
</feature>
<feature type="domain" description="Ig-like" evidence="8">
    <location>
        <begin position="305"/>
        <end position="396"/>
    </location>
</feature>
<keyword evidence="6" id="KW-1133">Transmembrane helix</keyword>
<dbReference type="SMART" id="SM00409">
    <property type="entry name" value="IG"/>
    <property type="match status" value="2"/>
</dbReference>
<dbReference type="Gene3D" id="2.60.40.10">
    <property type="entry name" value="Immunoglobulins"/>
    <property type="match status" value="2"/>
</dbReference>
<feature type="compositionally biased region" description="Polar residues" evidence="5">
    <location>
        <begin position="598"/>
        <end position="624"/>
    </location>
</feature>
<dbReference type="GO" id="GO:0005737">
    <property type="term" value="C:cytoplasm"/>
    <property type="evidence" value="ECO:0007669"/>
    <property type="project" value="UniProtKB-SubCell"/>
</dbReference>
<feature type="signal peptide" evidence="7">
    <location>
        <begin position="1"/>
        <end position="23"/>
    </location>
</feature>
<name>A0A6J7ZX64_MYTCO</name>
<evidence type="ECO:0000313" key="10">
    <source>
        <dbReference type="Proteomes" id="UP000507470"/>
    </source>
</evidence>
<dbReference type="GO" id="GO:0004674">
    <property type="term" value="F:protein serine/threonine kinase activity"/>
    <property type="evidence" value="ECO:0007669"/>
    <property type="project" value="UniProtKB-EC"/>
</dbReference>